<dbReference type="InterPro" id="IPR026590">
    <property type="entry name" value="Ssirtuin_cat_dom"/>
</dbReference>
<comment type="catalytic activity">
    <reaction evidence="11">
        <text>N(6)-decanoyl-L-lysyl-[protein] + NAD(+) + H2O = 2''-O-decanoyl-ADP-D-ribose + nicotinamide + L-lysyl-[protein]</text>
        <dbReference type="Rhea" id="RHEA:70631"/>
        <dbReference type="Rhea" id="RHEA-COMP:9752"/>
        <dbReference type="Rhea" id="RHEA-COMP:17932"/>
        <dbReference type="ChEBI" id="CHEBI:15377"/>
        <dbReference type="ChEBI" id="CHEBI:17154"/>
        <dbReference type="ChEBI" id="CHEBI:29969"/>
        <dbReference type="ChEBI" id="CHEBI:57540"/>
        <dbReference type="ChEBI" id="CHEBI:143222"/>
        <dbReference type="ChEBI" id="CHEBI:189688"/>
    </reaction>
    <physiologicalReaction direction="left-to-right" evidence="11">
        <dbReference type="Rhea" id="RHEA:70632"/>
    </physiologicalReaction>
</comment>
<feature type="binding site" evidence="15">
    <location>
        <position position="205"/>
    </location>
    <ligand>
        <name>Zn(2+)</name>
        <dbReference type="ChEBI" id="CHEBI:29105"/>
    </ligand>
</feature>
<protein>
    <recommendedName>
        <fullName evidence="2">protein acetyllysine N-acetyltransferase</fullName>
        <ecNumber evidence="2">2.3.1.286</ecNumber>
    </recommendedName>
    <alternativeName>
        <fullName evidence="10">Regulatory protein SIR2 homolog 7</fullName>
    </alternativeName>
    <alternativeName>
        <fullName evidence="9">SIR2-like protein 7</fullName>
    </alternativeName>
</protein>
<evidence type="ECO:0000256" key="13">
    <source>
        <dbReference type="ARBA" id="ARBA00051399"/>
    </source>
</evidence>
<dbReference type="InterPro" id="IPR003000">
    <property type="entry name" value="Sirtuin"/>
</dbReference>
<feature type="region of interest" description="Disordered" evidence="17">
    <location>
        <begin position="964"/>
        <end position="998"/>
    </location>
</feature>
<feature type="compositionally biased region" description="Polar residues" evidence="17">
    <location>
        <begin position="665"/>
        <end position="685"/>
    </location>
</feature>
<dbReference type="PROSITE" id="PS50305">
    <property type="entry name" value="SIRTUIN"/>
    <property type="match status" value="1"/>
</dbReference>
<evidence type="ECO:0000256" key="9">
    <source>
        <dbReference type="ARBA" id="ARBA00041832"/>
    </source>
</evidence>
<dbReference type="FunFam" id="3.40.50.1220:FF:000038">
    <property type="entry name" value="NAD-dependent protein deacetylase sirtuin-6 isoform X2"/>
    <property type="match status" value="1"/>
</dbReference>
<evidence type="ECO:0000256" key="7">
    <source>
        <dbReference type="ARBA" id="ARBA00023027"/>
    </source>
</evidence>
<keyword evidence="6 15" id="KW-0862">Zinc</keyword>
<feature type="binding site" evidence="15">
    <location>
        <position position="232"/>
    </location>
    <ligand>
        <name>Zn(2+)</name>
        <dbReference type="ChEBI" id="CHEBI:29105"/>
    </ligand>
</feature>
<evidence type="ECO:0000259" key="18">
    <source>
        <dbReference type="PROSITE" id="PS50305"/>
    </source>
</evidence>
<evidence type="ECO:0000256" key="4">
    <source>
        <dbReference type="ARBA" id="ARBA00022679"/>
    </source>
</evidence>
<dbReference type="PANTHER" id="PTHR11085">
    <property type="entry name" value="NAD-DEPENDENT PROTEIN DEACYLASE SIRTUIN-5, MITOCHONDRIAL-RELATED"/>
    <property type="match status" value="1"/>
</dbReference>
<dbReference type="GO" id="GO:0035861">
    <property type="term" value="C:site of double-strand break"/>
    <property type="evidence" value="ECO:0007669"/>
    <property type="project" value="UniProtKB-ARBA"/>
</dbReference>
<dbReference type="InterPro" id="IPR050134">
    <property type="entry name" value="NAD-dep_sirtuin_deacylases"/>
</dbReference>
<evidence type="ECO:0000256" key="8">
    <source>
        <dbReference type="ARBA" id="ARBA00038170"/>
    </source>
</evidence>
<dbReference type="EC" id="2.3.1.286" evidence="2"/>
<dbReference type="GO" id="GO:0005634">
    <property type="term" value="C:nucleus"/>
    <property type="evidence" value="ECO:0007669"/>
    <property type="project" value="TreeGrafter"/>
</dbReference>
<feature type="compositionally biased region" description="Polar residues" evidence="17">
    <location>
        <begin position="380"/>
        <end position="402"/>
    </location>
</feature>
<feature type="region of interest" description="Disordered" evidence="17">
    <location>
        <begin position="365"/>
        <end position="422"/>
    </location>
</feature>
<evidence type="ECO:0000256" key="11">
    <source>
        <dbReference type="ARBA" id="ARBA00050237"/>
    </source>
</evidence>
<feature type="region of interest" description="Disordered" evidence="17">
    <location>
        <begin position="664"/>
        <end position="686"/>
    </location>
</feature>
<dbReference type="GO" id="GO:0010468">
    <property type="term" value="P:regulation of gene expression"/>
    <property type="evidence" value="ECO:0007669"/>
    <property type="project" value="UniProtKB-ARBA"/>
</dbReference>
<evidence type="ECO:0000313" key="20">
    <source>
        <dbReference type="Proteomes" id="UP000271974"/>
    </source>
</evidence>
<feature type="domain" description="Deacetylase sirtuin-type" evidence="18">
    <location>
        <begin position="89"/>
        <end position="336"/>
    </location>
</feature>
<dbReference type="GO" id="GO:0140861">
    <property type="term" value="P:DNA repair-dependent chromatin remodeling"/>
    <property type="evidence" value="ECO:0007669"/>
    <property type="project" value="UniProtKB-ARBA"/>
</dbReference>
<keyword evidence="3" id="KW-0597">Phosphoprotein</keyword>
<dbReference type="PANTHER" id="PTHR11085:SF1">
    <property type="entry name" value="NAD-DEPENDENT PROTEIN DEACETYLASE SIRTUIN-7"/>
    <property type="match status" value="1"/>
</dbReference>
<comment type="similarity">
    <text evidence="8">Belongs to the sirtuin family. Class IV subfamily.</text>
</comment>
<comment type="catalytic activity">
    <reaction evidence="12">
        <text>N(6)-succinyl-L-lysyl-[protein] + NAD(+) + H2O = 2''-O-succinyl-ADP-D-ribose + nicotinamide + L-lysyl-[protein]</text>
        <dbReference type="Rhea" id="RHEA:47668"/>
        <dbReference type="Rhea" id="RHEA-COMP:9752"/>
        <dbReference type="Rhea" id="RHEA-COMP:11877"/>
        <dbReference type="ChEBI" id="CHEBI:15377"/>
        <dbReference type="ChEBI" id="CHEBI:17154"/>
        <dbReference type="ChEBI" id="CHEBI:29969"/>
        <dbReference type="ChEBI" id="CHEBI:57540"/>
        <dbReference type="ChEBI" id="CHEBI:87830"/>
        <dbReference type="ChEBI" id="CHEBI:87832"/>
    </reaction>
    <physiologicalReaction direction="left-to-right" evidence="12">
        <dbReference type="Rhea" id="RHEA:47669"/>
    </physiologicalReaction>
</comment>
<evidence type="ECO:0000256" key="1">
    <source>
        <dbReference type="ARBA" id="ARBA00001947"/>
    </source>
</evidence>
<dbReference type="SUPFAM" id="SSF52467">
    <property type="entry name" value="DHS-like NAD/FAD-binding domain"/>
    <property type="match status" value="1"/>
</dbReference>
<evidence type="ECO:0000256" key="3">
    <source>
        <dbReference type="ARBA" id="ARBA00022553"/>
    </source>
</evidence>
<keyword evidence="5 15" id="KW-0479">Metal-binding</keyword>
<accession>A0A433U798</accession>
<dbReference type="STRING" id="188477.A0A433U798"/>
<evidence type="ECO:0000256" key="10">
    <source>
        <dbReference type="ARBA" id="ARBA00043038"/>
    </source>
</evidence>
<reference evidence="19 20" key="1">
    <citation type="submission" date="2019-01" db="EMBL/GenBank/DDBJ databases">
        <title>A draft genome assembly of the solar-powered sea slug Elysia chlorotica.</title>
        <authorList>
            <person name="Cai H."/>
            <person name="Li Q."/>
            <person name="Fang X."/>
            <person name="Li J."/>
            <person name="Curtis N.E."/>
            <person name="Altenburger A."/>
            <person name="Shibata T."/>
            <person name="Feng M."/>
            <person name="Maeda T."/>
            <person name="Schwartz J.A."/>
            <person name="Shigenobu S."/>
            <person name="Lundholm N."/>
            <person name="Nishiyama T."/>
            <person name="Yang H."/>
            <person name="Hasebe M."/>
            <person name="Li S."/>
            <person name="Pierce S.K."/>
            <person name="Wang J."/>
        </authorList>
    </citation>
    <scope>NUCLEOTIDE SEQUENCE [LARGE SCALE GENOMIC DNA]</scope>
    <source>
        <strain evidence="19">EC2010</strain>
        <tissue evidence="19">Whole organism of an adult</tissue>
    </source>
</reference>
<comment type="catalytic activity">
    <reaction evidence="13">
        <text>N(6)-propanoyl-L-lysyl-[protein] + NAD(+) + H2O = 3''-O-propanoyl-ADP-D-ribose + nicotinamide + L-lysyl-[protein]</text>
        <dbReference type="Rhea" id="RHEA:23500"/>
        <dbReference type="Rhea" id="RHEA-COMP:9752"/>
        <dbReference type="Rhea" id="RHEA-COMP:13758"/>
        <dbReference type="ChEBI" id="CHEBI:15377"/>
        <dbReference type="ChEBI" id="CHEBI:17154"/>
        <dbReference type="ChEBI" id="CHEBI:29969"/>
        <dbReference type="ChEBI" id="CHEBI:57540"/>
        <dbReference type="ChEBI" id="CHEBI:138019"/>
        <dbReference type="ChEBI" id="CHEBI:145015"/>
    </reaction>
    <physiologicalReaction direction="left-to-right" evidence="13">
        <dbReference type="Rhea" id="RHEA:23501"/>
    </physiologicalReaction>
</comment>
<dbReference type="InterPro" id="IPR029035">
    <property type="entry name" value="DHS-like_NAD/FAD-binding_dom"/>
</dbReference>
<evidence type="ECO:0000256" key="6">
    <source>
        <dbReference type="ARBA" id="ARBA00022833"/>
    </source>
</evidence>
<dbReference type="AlphaFoldDB" id="A0A433U798"/>
<dbReference type="FunFam" id="2.20.28.200:FF:000002">
    <property type="entry name" value="NAD-dependent deacetylase sirtuin-7"/>
    <property type="match status" value="1"/>
</dbReference>
<feature type="binding site" evidence="15">
    <location>
        <position position="202"/>
    </location>
    <ligand>
        <name>Zn(2+)</name>
        <dbReference type="ChEBI" id="CHEBI:29105"/>
    </ligand>
</feature>
<dbReference type="GO" id="GO:0070403">
    <property type="term" value="F:NAD+ binding"/>
    <property type="evidence" value="ECO:0007669"/>
    <property type="project" value="InterPro"/>
</dbReference>
<name>A0A433U798_ELYCH</name>
<feature type="compositionally biased region" description="Low complexity" evidence="17">
    <location>
        <begin position="365"/>
        <end position="377"/>
    </location>
</feature>
<keyword evidence="7" id="KW-0520">NAD</keyword>
<dbReference type="Gene3D" id="3.40.50.1220">
    <property type="entry name" value="TPP-binding domain"/>
    <property type="match status" value="1"/>
</dbReference>
<dbReference type="EMBL" id="RQTK01000049">
    <property type="protein sequence ID" value="RUS89705.1"/>
    <property type="molecule type" value="Genomic_DNA"/>
</dbReference>
<comment type="catalytic activity">
    <reaction evidence="14">
        <text>N(6)-glutaryl-L-lysyl-[protein] + NAD(+) + H2O = 2''-O-glutaryl-ADP-D-ribose + nicotinamide + L-lysyl-[protein]</text>
        <dbReference type="Rhea" id="RHEA:47664"/>
        <dbReference type="Rhea" id="RHEA-COMP:9752"/>
        <dbReference type="Rhea" id="RHEA-COMP:11875"/>
        <dbReference type="ChEBI" id="CHEBI:15377"/>
        <dbReference type="ChEBI" id="CHEBI:17154"/>
        <dbReference type="ChEBI" id="CHEBI:29969"/>
        <dbReference type="ChEBI" id="CHEBI:57540"/>
        <dbReference type="ChEBI" id="CHEBI:87828"/>
        <dbReference type="ChEBI" id="CHEBI:87829"/>
    </reaction>
    <physiologicalReaction direction="left-to-right" evidence="14">
        <dbReference type="Rhea" id="RHEA:47665"/>
    </physiologicalReaction>
</comment>
<feature type="binding site" evidence="15">
    <location>
        <position position="235"/>
    </location>
    <ligand>
        <name>Zn(2+)</name>
        <dbReference type="ChEBI" id="CHEBI:29105"/>
    </ligand>
</feature>
<evidence type="ECO:0000256" key="5">
    <source>
        <dbReference type="ARBA" id="ARBA00022723"/>
    </source>
</evidence>
<keyword evidence="20" id="KW-1185">Reference proteome</keyword>
<evidence type="ECO:0000256" key="15">
    <source>
        <dbReference type="PROSITE-ProRule" id="PRU00236"/>
    </source>
</evidence>
<dbReference type="GO" id="GO:0046872">
    <property type="term" value="F:metal ion binding"/>
    <property type="evidence" value="ECO:0007669"/>
    <property type="project" value="UniProtKB-KW"/>
</dbReference>
<gene>
    <name evidence="19" type="ORF">EGW08_002523</name>
</gene>
<sequence>MADDNRADFLRRSVRKVSQNSYIQLRNAKTELREKVRKVSEVLRKPEHERSCADKALVTKNPEIVKTSQKNAQRLKENKDRLLEIEDEPTILAEKCERLADLIKMSEHVVVYTGAGISTAASIPDYRGPNGVWTLLKKGQELCPQDLSDAEPTYTHMSLTKLFRVKKVKHVVSQNCDGLHIRSGFPRYSLSELHGNMYIEMCYNCAPHREYVRLFDVTERTSVRRHTTARRCRACGVNLTDTIVHFGEKGKIRSPYRWKEAVRAAKKADLILCLGSSLKVLKKYQCLWCMDKKPHLRPKLAIVNLQWTPKDDVASLKINGRCDSVMRMVMKLLDQEVPEYQRELDPIFRICTPLRANEAKTTNKKILIPPSLLSKPPRQGKSSKMKATQPSETQTEQSASCRTRTESGAEAPMDICPDGSDTIKVTFSSEAESSPLNNRLPTSSISTPGTLTQFLGKESISSILQVSTSEVSPKGNCAVSIIDLTSVCQIKSEPHGMFSSAKNHLLNPLPLTTPLTHTGATVATYTAAASPTEEVLRTSAQVTDAAIEPSEPIVLKSWPSDFKENDFEQMDLTTSSHTLTFPPEADSLPTIVVVNLDMPAEPATVLHSPVLTGQENANSSSLLNSHSTSVSSSNSLSHFLDISKDVSPFPVLLTYVNDLGEPQSIPVNSVPQPTEDSFKPTSKSTGEFEKNVSLDHSYFQDSWDGSKMREPSSFPPNKSIISLDASVEDLSSTSVPSNANCDTSNSGLIEHAGVLNGKINLSKSLKITDGIQSFLSTPDLGNTDIFTPAAVCNSLSGNVSAPMCVLNMDEMETVYSLPEEPPHFLGPIASSSKAWETEDVTLELELPAGCEILTMDMLSAHPGTWALSDHSDLQGLDQRAAGRWQTPHPGTVLKAGEPFINSILSSDLEPVVCNLAVSNVQKHTKKDFAGKNQVNSTKVLSLCLDDGTISGLKQIDQHHVQEFPKSVRSPRGHNCGELESHENLPSHNTNKVKSSVEERIPLSPRSSKLLLSSQSSRMLPSLPTEKSTCETTSDKPLISCAKKYTIAKSETKSKEPKVRKMSHNKNLTKAISNHVKVEGKQVGLENICKKVSSSKCSPSSVPGWFGKGLGLKKKRK</sequence>
<evidence type="ECO:0000313" key="19">
    <source>
        <dbReference type="EMBL" id="RUS89705.1"/>
    </source>
</evidence>
<evidence type="ECO:0000256" key="12">
    <source>
        <dbReference type="ARBA" id="ARBA00051105"/>
    </source>
</evidence>
<evidence type="ECO:0000256" key="16">
    <source>
        <dbReference type="SAM" id="Coils"/>
    </source>
</evidence>
<dbReference type="Pfam" id="PF02146">
    <property type="entry name" value="SIR2"/>
    <property type="match status" value="1"/>
</dbReference>
<evidence type="ECO:0000256" key="2">
    <source>
        <dbReference type="ARBA" id="ARBA00012928"/>
    </source>
</evidence>
<proteinExistence type="inferred from homology"/>
<dbReference type="GO" id="GO:0097372">
    <property type="term" value="F:histone H3K18 deacetylase activity, NAD-dependent"/>
    <property type="evidence" value="ECO:0007669"/>
    <property type="project" value="TreeGrafter"/>
</dbReference>
<comment type="caution">
    <text evidence="19">The sequence shown here is derived from an EMBL/GenBank/DDBJ whole genome shotgun (WGS) entry which is preliminary data.</text>
</comment>
<feature type="compositionally biased region" description="Basic and acidic residues" evidence="17">
    <location>
        <begin position="974"/>
        <end position="984"/>
    </location>
</feature>
<feature type="coiled-coil region" evidence="16">
    <location>
        <begin position="25"/>
        <end position="85"/>
    </location>
</feature>
<feature type="active site" description="Proton acceptor" evidence="15">
    <location>
        <position position="194"/>
    </location>
</feature>
<evidence type="ECO:0000256" key="17">
    <source>
        <dbReference type="SAM" id="MobiDB-lite"/>
    </source>
</evidence>
<evidence type="ECO:0000256" key="14">
    <source>
        <dbReference type="ARBA" id="ARBA00052763"/>
    </source>
</evidence>
<comment type="cofactor">
    <cofactor evidence="1">
        <name>Zn(2+)</name>
        <dbReference type="ChEBI" id="CHEBI:29105"/>
    </cofactor>
</comment>
<keyword evidence="4" id="KW-0808">Transferase</keyword>
<dbReference type="GO" id="GO:0000785">
    <property type="term" value="C:chromatin"/>
    <property type="evidence" value="ECO:0007669"/>
    <property type="project" value="TreeGrafter"/>
</dbReference>
<organism evidence="19 20">
    <name type="scientific">Elysia chlorotica</name>
    <name type="common">Eastern emerald elysia</name>
    <name type="synonym">Sea slug</name>
    <dbReference type="NCBI Taxonomy" id="188477"/>
    <lineage>
        <taxon>Eukaryota</taxon>
        <taxon>Metazoa</taxon>
        <taxon>Spiralia</taxon>
        <taxon>Lophotrochozoa</taxon>
        <taxon>Mollusca</taxon>
        <taxon>Gastropoda</taxon>
        <taxon>Heterobranchia</taxon>
        <taxon>Euthyneura</taxon>
        <taxon>Panpulmonata</taxon>
        <taxon>Sacoglossa</taxon>
        <taxon>Placobranchoidea</taxon>
        <taxon>Plakobranchidae</taxon>
        <taxon>Elysia</taxon>
    </lineage>
</organism>
<dbReference type="Gene3D" id="2.20.28.200">
    <property type="match status" value="1"/>
</dbReference>
<dbReference type="Proteomes" id="UP000271974">
    <property type="component" value="Unassembled WGS sequence"/>
</dbReference>
<keyword evidence="16" id="KW-0175">Coiled coil</keyword>
<dbReference type="OrthoDB" id="2919105at2759"/>